<dbReference type="VEuPathDB" id="AmoebaDB:EIN_096800"/>
<dbReference type="AlphaFoldDB" id="A0A0A1U3Z4"/>
<dbReference type="PROSITE" id="PS50018">
    <property type="entry name" value="RAS_GTPASE_ACTIV_2"/>
    <property type="match status" value="1"/>
</dbReference>
<keyword evidence="4" id="KW-1185">Reference proteome</keyword>
<dbReference type="EMBL" id="KB206860">
    <property type="protein sequence ID" value="ELP87413.1"/>
    <property type="molecule type" value="Genomic_DNA"/>
</dbReference>
<evidence type="ECO:0000313" key="4">
    <source>
        <dbReference type="Proteomes" id="UP000014680"/>
    </source>
</evidence>
<dbReference type="GeneID" id="14886400"/>
<dbReference type="Gene3D" id="1.10.506.10">
    <property type="entry name" value="GTPase Activation - p120gap, domain 1"/>
    <property type="match status" value="1"/>
</dbReference>
<dbReference type="PANTHER" id="PTHR10194:SF151">
    <property type="entry name" value="NEUROFIBROMIN-A"/>
    <property type="match status" value="1"/>
</dbReference>
<keyword evidence="1" id="KW-0343">GTPase activation</keyword>
<evidence type="ECO:0000313" key="3">
    <source>
        <dbReference type="EMBL" id="ELP87413.1"/>
    </source>
</evidence>
<proteinExistence type="predicted"/>
<evidence type="ECO:0000259" key="2">
    <source>
        <dbReference type="PROSITE" id="PS50018"/>
    </source>
</evidence>
<dbReference type="OMA" id="NTLESSC"/>
<organism evidence="3 4">
    <name type="scientific">Entamoeba invadens IP1</name>
    <dbReference type="NCBI Taxonomy" id="370355"/>
    <lineage>
        <taxon>Eukaryota</taxon>
        <taxon>Amoebozoa</taxon>
        <taxon>Evosea</taxon>
        <taxon>Archamoebae</taxon>
        <taxon>Mastigamoebida</taxon>
        <taxon>Entamoebidae</taxon>
        <taxon>Entamoeba</taxon>
    </lineage>
</organism>
<dbReference type="OrthoDB" id="27082at2759"/>
<dbReference type="InterPro" id="IPR008936">
    <property type="entry name" value="Rho_GTPase_activation_prot"/>
</dbReference>
<sequence>MSDSDCPCLQKTFFTTEPQPMLFAYCKIMIKGVELIEGRINSRNLIRYATAYGFLKEMIISLARIEINSTPPASFIFRGNSAFTRLFFYYLESSTQDFLEAVIGSVVAKMIDDPKLYFESIDPTQSDNENLLFENLDSVTAVMDVLGKLLLSNFNKIPLQVVGILRDILFEVKKKDPNLTVRYNTYKTVFFLRYLFIALNNAKQYVPVQLAHELPQIAEQIKTIVRFGQMIVNGRSSQDQLSEYVIQACSGFCQSMRLVFNEICQCEPLRPKEVVGINFNIQKQVSFELFNSIKPFLSKFKTELDAMGKSEVFEKVFTCSRKNDNFIRKFELGPIIDSSTKMHSFMMERLLLLQEENEDYVRRIKEIKSSIQRTTTILSLANSKTQQLNISKL</sequence>
<dbReference type="RefSeq" id="XP_004254184.1">
    <property type="nucleotide sequence ID" value="XM_004254136.1"/>
</dbReference>
<accession>A0A0A1U3Z4</accession>
<feature type="domain" description="Ras-GAP" evidence="2">
    <location>
        <begin position="37"/>
        <end position="233"/>
    </location>
</feature>
<dbReference type="Pfam" id="PF00616">
    <property type="entry name" value="RasGAP"/>
    <property type="match status" value="1"/>
</dbReference>
<evidence type="ECO:0000256" key="1">
    <source>
        <dbReference type="ARBA" id="ARBA00022468"/>
    </source>
</evidence>
<dbReference type="InterPro" id="IPR001936">
    <property type="entry name" value="RasGAP_dom"/>
</dbReference>
<gene>
    <name evidence="3" type="ORF">EIN_096800</name>
</gene>
<dbReference type="CDD" id="cd04519">
    <property type="entry name" value="RasGAP"/>
    <property type="match status" value="1"/>
</dbReference>
<name>A0A0A1U3Z4_ENTIV</name>
<dbReference type="PANTHER" id="PTHR10194">
    <property type="entry name" value="RAS GTPASE-ACTIVATING PROTEINS"/>
    <property type="match status" value="1"/>
</dbReference>
<reference evidence="3 4" key="1">
    <citation type="submission" date="2012-10" db="EMBL/GenBank/DDBJ databases">
        <authorList>
            <person name="Zafar N."/>
            <person name="Inman J."/>
            <person name="Hall N."/>
            <person name="Lorenzi H."/>
            <person name="Caler E."/>
        </authorList>
    </citation>
    <scope>NUCLEOTIDE SEQUENCE [LARGE SCALE GENOMIC DNA]</scope>
    <source>
        <strain evidence="3 4">IP1</strain>
    </source>
</reference>
<dbReference type="Proteomes" id="UP000014680">
    <property type="component" value="Unassembled WGS sequence"/>
</dbReference>
<dbReference type="GO" id="GO:0005096">
    <property type="term" value="F:GTPase activator activity"/>
    <property type="evidence" value="ECO:0007669"/>
    <property type="project" value="UniProtKB-KW"/>
</dbReference>
<protein>
    <recommendedName>
        <fullName evidence="2">Ras-GAP domain-containing protein</fullName>
    </recommendedName>
</protein>
<dbReference type="SUPFAM" id="SSF48350">
    <property type="entry name" value="GTPase activation domain, GAP"/>
    <property type="match status" value="1"/>
</dbReference>
<dbReference type="InterPro" id="IPR039360">
    <property type="entry name" value="Ras_GTPase"/>
</dbReference>
<dbReference type="KEGG" id="eiv:EIN_096800"/>